<dbReference type="EMBL" id="CP019082">
    <property type="protein sequence ID" value="APW63893.1"/>
    <property type="molecule type" value="Genomic_DNA"/>
</dbReference>
<dbReference type="Proteomes" id="UP000186309">
    <property type="component" value="Chromosome"/>
</dbReference>
<evidence type="ECO:0000313" key="4">
    <source>
        <dbReference type="Proteomes" id="UP000186309"/>
    </source>
</evidence>
<keyword evidence="4" id="KW-1185">Reference proteome</keyword>
<feature type="coiled-coil region" evidence="1">
    <location>
        <begin position="322"/>
        <end position="379"/>
    </location>
</feature>
<accession>A0A1U7CYC8</accession>
<sequence>MIGSFVAIGLMIMGLVWLARRRARGSFHSKLKDYRAKAVDMMDRLDALKARLKTLTIEDADFKEPMTGQTLGHFQKVQDDLGKLWDRWLEVMDVVDKAQRRGARGSKELAEADQLVSDSKVFDEVEAGAKACNAAMDQLNNAHEEARSAAATVVEGRSQALAKVAEVRKADLPTAPYQPEIDRLAALENQAGQILTPDPLGAKAVLGEALAAATKLRERAANVLGRLDDGKQVHAALDKLRADVADQRRQGLKLVEEGGAPDHLIARSDQAIAELQKALEAGDPDAAADRLEAGRKLATEAQGTLDAVIQAKGLCAREQPERERETRRLREALAQYDAFEQELKRDFAPASWQVVAGNLAQARALLETFDRKAQEAAQAADGSTQKYLLGARLIGQLAQEQNAVFRLMNAVGERLSGLKALRDESRKLAADLDDRDRQADAFFSQYDHVVGPQARASLESAGEARRQVARKSAGSQPDWPTIRQLLGKAVEEYSIAQSQAEADLKIYELLTSEYDEARKNATRVQAFLAGHSEDRVAANQRYRNAEEVLNRVGDESTRVGNEWPRLLDQVRGARADLDHSEQLAREDIRLARQAEAEISDAARTIRQARTYFSMGVTLSTAGAESLLNQAQRLYHSQNYEQAIRTAGAAVQQVRQAHNQAVQQAYLRQMQIQADQQRSVAGFNTFGMGAATGAAAAMLGRAASESGGASSFATGGQDAPAAPSAGGSDSSSSSWSSETSESSW</sequence>
<organism evidence="3 4">
    <name type="scientific">Paludisphaera borealis</name>
    <dbReference type="NCBI Taxonomy" id="1387353"/>
    <lineage>
        <taxon>Bacteria</taxon>
        <taxon>Pseudomonadati</taxon>
        <taxon>Planctomycetota</taxon>
        <taxon>Planctomycetia</taxon>
        <taxon>Isosphaerales</taxon>
        <taxon>Isosphaeraceae</taxon>
        <taxon>Paludisphaera</taxon>
    </lineage>
</organism>
<dbReference type="OrthoDB" id="9818047at2"/>
<gene>
    <name evidence="3" type="ORF">BSF38_05480</name>
</gene>
<feature type="coiled-coil region" evidence="1">
    <location>
        <begin position="31"/>
        <end position="58"/>
    </location>
</feature>
<evidence type="ECO:0000313" key="3">
    <source>
        <dbReference type="EMBL" id="APW63893.1"/>
    </source>
</evidence>
<dbReference type="KEGG" id="pbor:BSF38_05480"/>
<dbReference type="AlphaFoldDB" id="A0A1U7CYC8"/>
<name>A0A1U7CYC8_9BACT</name>
<dbReference type="RefSeq" id="WP_145952354.1">
    <property type="nucleotide sequence ID" value="NZ_CP019082.1"/>
</dbReference>
<proteinExistence type="predicted"/>
<dbReference type="STRING" id="1387353.BSF38_05480"/>
<feature type="region of interest" description="Disordered" evidence="2">
    <location>
        <begin position="705"/>
        <end position="743"/>
    </location>
</feature>
<protein>
    <submittedName>
        <fullName evidence="3">Uncharacterized protein</fullName>
    </submittedName>
</protein>
<keyword evidence="1" id="KW-0175">Coiled coil</keyword>
<reference evidence="4" key="1">
    <citation type="submission" date="2016-12" db="EMBL/GenBank/DDBJ databases">
        <title>Comparative genomics of four Isosphaeraceae planctomycetes: a common pool of plasmids and glycoside hydrolase genes.</title>
        <authorList>
            <person name="Ivanova A."/>
        </authorList>
    </citation>
    <scope>NUCLEOTIDE SEQUENCE [LARGE SCALE GENOMIC DNA]</scope>
    <source>
        <strain evidence="4">PX4</strain>
    </source>
</reference>
<evidence type="ECO:0000256" key="2">
    <source>
        <dbReference type="SAM" id="MobiDB-lite"/>
    </source>
</evidence>
<evidence type="ECO:0000256" key="1">
    <source>
        <dbReference type="SAM" id="Coils"/>
    </source>
</evidence>